<sequence>MKYLRIIAALVLICGLASCGSGEKASPTAPNDKGAKVSADGLTRYDMSKWRLPTDPYREADTILISRARTAYFRYCMKSKGYTYQGRPEPPEGQAERYVNSAGRSLFDEKIASEVGYHMGIVPGWNVYQYSHDTIEKSKTDPGYRDAKNSCFNKLMDQYPVLKTYEEKSETGNALLASIGGAEQGLEDPKVKKLAVTWKQCMKPLGLSDLPDNPVLMPGPQLSQKIGLNPGADAPQSAIAASPGTVSEYERKIAVADAKCRISSGWQQAYYDADWNSADAYVKKNQKELSARLGQIKQVEATCREIVKKYS</sequence>
<feature type="signal peptide" evidence="1">
    <location>
        <begin position="1"/>
        <end position="19"/>
    </location>
</feature>
<evidence type="ECO:0000256" key="1">
    <source>
        <dbReference type="SAM" id="SignalP"/>
    </source>
</evidence>
<dbReference type="KEGG" id="agh:M3I41_00875"/>
<gene>
    <name evidence="2" type="ORF">M3I41_00875</name>
</gene>
<dbReference type="Proteomes" id="UP000830236">
    <property type="component" value="Chromosome"/>
</dbReference>
<dbReference type="PROSITE" id="PS51257">
    <property type="entry name" value="PROKAR_LIPOPROTEIN"/>
    <property type="match status" value="1"/>
</dbReference>
<feature type="chain" id="PRO_5038451722" description="Lipoprotein" evidence="1">
    <location>
        <begin position="20"/>
        <end position="311"/>
    </location>
</feature>
<accession>A0A9E7AFX6</accession>
<dbReference type="EMBL" id="CP097095">
    <property type="protein sequence ID" value="UQF79868.1"/>
    <property type="molecule type" value="Genomic_DNA"/>
</dbReference>
<evidence type="ECO:0008006" key="4">
    <source>
        <dbReference type="Google" id="ProtNLM"/>
    </source>
</evidence>
<name>A0A9E7AFX6_9ACTO</name>
<protein>
    <recommendedName>
        <fullName evidence="4">Lipoprotein</fullName>
    </recommendedName>
</protein>
<evidence type="ECO:0000313" key="2">
    <source>
        <dbReference type="EMBL" id="UQF79868.1"/>
    </source>
</evidence>
<proteinExistence type="predicted"/>
<reference evidence="2" key="1">
    <citation type="submission" date="2022-05" db="EMBL/GenBank/DDBJ databases">
        <title>Using nanopore sequencing to obtain complete genomes from saliva samples.</title>
        <authorList>
            <person name="Baker J.L."/>
        </authorList>
    </citation>
    <scope>NUCLEOTIDE SEQUENCE</scope>
    <source>
        <strain evidence="2">JCVI-JB-Ag32</strain>
    </source>
</reference>
<keyword evidence="1" id="KW-0732">Signal</keyword>
<organism evidence="2 3">
    <name type="scientific">Actinomyces graevenitzii</name>
    <dbReference type="NCBI Taxonomy" id="55565"/>
    <lineage>
        <taxon>Bacteria</taxon>
        <taxon>Bacillati</taxon>
        <taxon>Actinomycetota</taxon>
        <taxon>Actinomycetes</taxon>
        <taxon>Actinomycetales</taxon>
        <taxon>Actinomycetaceae</taxon>
        <taxon>Actinomyces</taxon>
    </lineage>
</organism>
<evidence type="ECO:0000313" key="3">
    <source>
        <dbReference type="Proteomes" id="UP000830236"/>
    </source>
</evidence>
<dbReference type="AlphaFoldDB" id="A0A9E7AFX6"/>